<evidence type="ECO:0000313" key="3">
    <source>
        <dbReference type="Proteomes" id="UP001202328"/>
    </source>
</evidence>
<organism evidence="2 3">
    <name type="scientific">Papaver atlanticum</name>
    <dbReference type="NCBI Taxonomy" id="357466"/>
    <lineage>
        <taxon>Eukaryota</taxon>
        <taxon>Viridiplantae</taxon>
        <taxon>Streptophyta</taxon>
        <taxon>Embryophyta</taxon>
        <taxon>Tracheophyta</taxon>
        <taxon>Spermatophyta</taxon>
        <taxon>Magnoliopsida</taxon>
        <taxon>Ranunculales</taxon>
        <taxon>Papaveraceae</taxon>
        <taxon>Papaveroideae</taxon>
        <taxon>Papaver</taxon>
    </lineage>
</organism>
<evidence type="ECO:0000256" key="1">
    <source>
        <dbReference type="SAM" id="MobiDB-lite"/>
    </source>
</evidence>
<dbReference type="AlphaFoldDB" id="A0AAD4SQ48"/>
<feature type="region of interest" description="Disordered" evidence="1">
    <location>
        <begin position="18"/>
        <end position="40"/>
    </location>
</feature>
<evidence type="ECO:0000313" key="2">
    <source>
        <dbReference type="EMBL" id="KAI3917638.1"/>
    </source>
</evidence>
<name>A0AAD4SQ48_9MAGN</name>
<proteinExistence type="predicted"/>
<reference evidence="2" key="1">
    <citation type="submission" date="2022-04" db="EMBL/GenBank/DDBJ databases">
        <title>A functionally conserved STORR gene fusion in Papaver species that diverged 16.8 million years ago.</title>
        <authorList>
            <person name="Catania T."/>
        </authorList>
    </citation>
    <scope>NUCLEOTIDE SEQUENCE</scope>
    <source>
        <strain evidence="2">S-188037</strain>
    </source>
</reference>
<keyword evidence="3" id="KW-1185">Reference proteome</keyword>
<accession>A0AAD4SQ48</accession>
<dbReference type="EMBL" id="JAJJMB010008983">
    <property type="protein sequence ID" value="KAI3917638.1"/>
    <property type="molecule type" value="Genomic_DNA"/>
</dbReference>
<protein>
    <submittedName>
        <fullName evidence="2">Uncharacterized protein</fullName>
    </submittedName>
</protein>
<dbReference type="Proteomes" id="UP001202328">
    <property type="component" value="Unassembled WGS sequence"/>
</dbReference>
<gene>
    <name evidence="2" type="ORF">MKW98_021400</name>
</gene>
<comment type="caution">
    <text evidence="2">The sequence shown here is derived from an EMBL/GenBank/DDBJ whole genome shotgun (WGS) entry which is preliminary data.</text>
</comment>
<sequence>MNGKVDAILQLLRANNWSAPESTTNTPRTVTPSPEKGSTTYPVGGTHRVLDNEEIVSRVVRSGQVELLNNRGQVVALGSIKDGSADDEYVHCVKVMPNERKVYVEEVYDQSAAIWDPPQGDGYHLLKQLPLPAFMRWGENRLQPAVSLSF</sequence>